<dbReference type="RefSeq" id="WP_278339539.1">
    <property type="nucleotide sequence ID" value="NZ_MNQH01000045.1"/>
</dbReference>
<proteinExistence type="predicted"/>
<dbReference type="AlphaFoldDB" id="A0A1Q6F2F6"/>
<name>A0A1Q6F2F6_9BACT</name>
<keyword evidence="1" id="KW-0812">Transmembrane</keyword>
<reference evidence="2 3" key="1">
    <citation type="journal article" date="2016" name="Nat. Biotechnol.">
        <title>Measurement of bacterial replication rates in microbial communities.</title>
        <authorList>
            <person name="Brown C.T."/>
            <person name="Olm M.R."/>
            <person name="Thomas B.C."/>
            <person name="Banfield J.F."/>
        </authorList>
    </citation>
    <scope>NUCLEOTIDE SEQUENCE [LARGE SCALE GENOMIC DNA]</scope>
    <source>
        <strain evidence="2">CAG:67_53_122</strain>
    </source>
</reference>
<comment type="caution">
    <text evidence="2">The sequence shown here is derived from an EMBL/GenBank/DDBJ whole genome shotgun (WGS) entry which is preliminary data.</text>
</comment>
<organism evidence="2 3">
    <name type="scientific">Alistipes putredinis</name>
    <dbReference type="NCBI Taxonomy" id="28117"/>
    <lineage>
        <taxon>Bacteria</taxon>
        <taxon>Pseudomonadati</taxon>
        <taxon>Bacteroidota</taxon>
        <taxon>Bacteroidia</taxon>
        <taxon>Bacteroidales</taxon>
        <taxon>Rikenellaceae</taxon>
        <taxon>Alistipes</taxon>
    </lineage>
</organism>
<accession>A0A1Q6F2F6</accession>
<gene>
    <name evidence="2" type="ORF">BHV66_10075</name>
</gene>
<evidence type="ECO:0000313" key="2">
    <source>
        <dbReference type="EMBL" id="OKY93089.1"/>
    </source>
</evidence>
<dbReference type="STRING" id="28117.BHV66_10075"/>
<feature type="transmembrane region" description="Helical" evidence="1">
    <location>
        <begin position="549"/>
        <end position="569"/>
    </location>
</feature>
<evidence type="ECO:0000313" key="3">
    <source>
        <dbReference type="Proteomes" id="UP000187417"/>
    </source>
</evidence>
<feature type="transmembrane region" description="Helical" evidence="1">
    <location>
        <begin position="513"/>
        <end position="534"/>
    </location>
</feature>
<dbReference type="EMBL" id="MNQH01000045">
    <property type="protein sequence ID" value="OKY93089.1"/>
    <property type="molecule type" value="Genomic_DNA"/>
</dbReference>
<dbReference type="Proteomes" id="UP000187417">
    <property type="component" value="Unassembled WGS sequence"/>
</dbReference>
<sequence length="602" mass="70473">MDFPPAVLEKILLKIGQEINTSEELKLQVYRDGSFWIKNYSFEEFNDIYETNRQQVELVQTMFKQFCDINDVKKDSYNTIFDFVNLNKLKISNYLANRDYSVNGSKFSIEAQFVEYFRNIPGCYEVIRKIYLGSILSCYLSEYEPQDKMMSDVELLLDTNFIVSLLDLNTPESTTTCRQLLKIASSFGYSLRVLKETIKETTDLLLKKAEYFDKSFLPKLINPEDIYKACERRNLNRNDLERIADNLENILVDEYSILQIPYTVKYQNLAKSSTEYAEFKKIRNTDFAALHDIMALYYVREKRGKKKIKHFEDVNCWFVNNAINHDNSDYVGYKLRGYQPEIIRADELLCVLWFIKPDIGNGDLTDGVVDTNLNALISCTLNSSLPQASIIKELDDNIQKYKDASISDKDILRIATRITTHQLKNIEELNEIAESDSKQFVQKLKEEADKQKQEDDKRIARFEDVLKKLERLSSKPSDIEVEKRKRFKLINENRERDRNDYIKKQICKWRLKTWYWVGGITVILLVCLACYLVLPSTEGIDCFLQKKSISLIGAFILGVFDLFVIKNLYDKYCNHSNINAFKMNIIVPEELKNLNRIEDMPN</sequence>
<evidence type="ECO:0000256" key="1">
    <source>
        <dbReference type="SAM" id="Phobius"/>
    </source>
</evidence>
<keyword evidence="1" id="KW-0472">Membrane</keyword>
<protein>
    <submittedName>
        <fullName evidence="2">Uncharacterized protein</fullName>
    </submittedName>
</protein>
<keyword evidence="1" id="KW-1133">Transmembrane helix</keyword>